<sequence>MAAQADGWTSALRGGVGRQSRSAMAQNHVDVDALLEDYAWKHFKDIQSLRKTRLDDFKNLEREDVEFVLDRFASKTFGTIVDSLLSYRLSVFAIAFHRHNFAIFTPIGHVLNLTINLYSGILKNLQSSLKNAHFEQLRTD</sequence>
<evidence type="ECO:0000313" key="1">
    <source>
        <dbReference type="Proteomes" id="UP000036681"/>
    </source>
</evidence>
<keyword evidence="1" id="KW-1185">Reference proteome</keyword>
<accession>A0A0M3HVQ7</accession>
<dbReference type="AlphaFoldDB" id="A0A0M3HVQ7"/>
<reference evidence="2" key="1">
    <citation type="submission" date="2017-02" db="UniProtKB">
        <authorList>
            <consortium name="WormBaseParasite"/>
        </authorList>
    </citation>
    <scope>IDENTIFICATION</scope>
</reference>
<dbReference type="WBParaSite" id="ALUE_0000708601-mRNA-1">
    <property type="protein sequence ID" value="ALUE_0000708601-mRNA-1"/>
    <property type="gene ID" value="ALUE_0000708601"/>
</dbReference>
<dbReference type="Proteomes" id="UP000036681">
    <property type="component" value="Unplaced"/>
</dbReference>
<evidence type="ECO:0000313" key="2">
    <source>
        <dbReference type="WBParaSite" id="ALUE_0000708601-mRNA-1"/>
    </source>
</evidence>
<organism evidence="1 2">
    <name type="scientific">Ascaris lumbricoides</name>
    <name type="common">Giant roundworm</name>
    <dbReference type="NCBI Taxonomy" id="6252"/>
    <lineage>
        <taxon>Eukaryota</taxon>
        <taxon>Metazoa</taxon>
        <taxon>Ecdysozoa</taxon>
        <taxon>Nematoda</taxon>
        <taxon>Chromadorea</taxon>
        <taxon>Rhabditida</taxon>
        <taxon>Spirurina</taxon>
        <taxon>Ascaridomorpha</taxon>
        <taxon>Ascaridoidea</taxon>
        <taxon>Ascarididae</taxon>
        <taxon>Ascaris</taxon>
    </lineage>
</organism>
<protein>
    <submittedName>
        <fullName evidence="2">Centrosomal protein of 44 kDa</fullName>
    </submittedName>
</protein>
<proteinExistence type="predicted"/>
<name>A0A0M3HVQ7_ASCLU</name>